<reference evidence="4" key="1">
    <citation type="submission" date="2014-03" db="EMBL/GenBank/DDBJ databases">
        <authorList>
            <person name="Aksoy S."/>
            <person name="Warren W."/>
            <person name="Wilson R.K."/>
        </authorList>
    </citation>
    <scope>NUCLEOTIDE SEQUENCE [LARGE SCALE GENOMIC DNA]</scope>
    <source>
        <strain evidence="4">IAEA</strain>
    </source>
</reference>
<feature type="compositionally biased region" description="Polar residues" evidence="1">
    <location>
        <begin position="108"/>
        <end position="134"/>
    </location>
</feature>
<name>A0A1A9Z2N6_GLOPL</name>
<feature type="compositionally biased region" description="Polar residues" evidence="1">
    <location>
        <begin position="141"/>
        <end position="161"/>
    </location>
</feature>
<sequence>MATPTNTDVLNDIQSAPLVQNLPIELQNDQKRRRQTTEIHEDILCFFPCISSSRSIKRKRFDDEIVEYSITPQQSRGDQSRAGRPRTTSQTYVQPIQPPPPMPVLQPAASTTNSSITGSLDASSNLDKVTTNPVLSGGNVGNSTMSSPHTPVITDRSTTFPSLEKRRPPRSHQKKTKKTGRPPSQVPTKDLGRWKPIDDLALIIGILQTNDLRIVHRGTKFSCKFTLSELQARWFSLLYEPAISRIAVAAMRNLHPELVESVQRKALFSVNEEEILATIKSTDNPKLEQFQDLLDKNASVFYNARTAKSLQNHWQMMKQYQLLPDQIVKPLHVSDQPLSFSDAEDLILDAELNDQRDEALEIELALSDRQHKREIRLLENELSRWNVLVDSITGVGIAPEFDGQTLAVLRGRLVRYLMRSKEISFGRDAKDCIVDVDLSLEGPATKISRRQGTIKLRSNGDFFIANEGRRPLFIDGVPLLTGNKTRLANNCVVEIAGLRFVFLVNYELINAIRHESAKTISPLN</sequence>
<dbReference type="SUPFAM" id="SSF49879">
    <property type="entry name" value="SMAD/FHA domain"/>
    <property type="match status" value="1"/>
</dbReference>
<evidence type="ECO:0000256" key="1">
    <source>
        <dbReference type="SAM" id="MobiDB-lite"/>
    </source>
</evidence>
<protein>
    <recommendedName>
        <fullName evidence="2">FHA domain-containing protein</fullName>
    </recommendedName>
</protein>
<dbReference type="PROSITE" id="PS50006">
    <property type="entry name" value="FHA_DOMAIN"/>
    <property type="match status" value="1"/>
</dbReference>
<evidence type="ECO:0000313" key="4">
    <source>
        <dbReference type="Proteomes" id="UP000092445"/>
    </source>
</evidence>
<evidence type="ECO:0000259" key="2">
    <source>
        <dbReference type="PROSITE" id="PS50006"/>
    </source>
</evidence>
<dbReference type="GO" id="GO:0031011">
    <property type="term" value="C:Ino80 complex"/>
    <property type="evidence" value="ECO:0007669"/>
    <property type="project" value="InterPro"/>
</dbReference>
<dbReference type="GO" id="GO:0002151">
    <property type="term" value="F:G-quadruplex RNA binding"/>
    <property type="evidence" value="ECO:0007669"/>
    <property type="project" value="InterPro"/>
</dbReference>
<organism evidence="3 4">
    <name type="scientific">Glossina pallidipes</name>
    <name type="common">Tsetse fly</name>
    <dbReference type="NCBI Taxonomy" id="7398"/>
    <lineage>
        <taxon>Eukaryota</taxon>
        <taxon>Metazoa</taxon>
        <taxon>Ecdysozoa</taxon>
        <taxon>Arthropoda</taxon>
        <taxon>Hexapoda</taxon>
        <taxon>Insecta</taxon>
        <taxon>Pterygota</taxon>
        <taxon>Neoptera</taxon>
        <taxon>Endopterygota</taxon>
        <taxon>Diptera</taxon>
        <taxon>Brachycera</taxon>
        <taxon>Muscomorpha</taxon>
        <taxon>Hippoboscoidea</taxon>
        <taxon>Glossinidae</taxon>
        <taxon>Glossina</taxon>
    </lineage>
</organism>
<dbReference type="EnsemblMetazoa" id="GPAI001877-RA">
    <property type="protein sequence ID" value="GPAI001877-PA"/>
    <property type="gene ID" value="GPAI001877"/>
</dbReference>
<reference evidence="3" key="2">
    <citation type="submission" date="2020-05" db="UniProtKB">
        <authorList>
            <consortium name="EnsemblMetazoa"/>
        </authorList>
    </citation>
    <scope>IDENTIFICATION</scope>
    <source>
        <strain evidence="3">IAEA</strain>
    </source>
</reference>
<dbReference type="SMART" id="SM00240">
    <property type="entry name" value="FHA"/>
    <property type="match status" value="1"/>
</dbReference>
<accession>A0A1A9Z2N6</accession>
<dbReference type="InterPro" id="IPR008984">
    <property type="entry name" value="SMAD_FHA_dom_sf"/>
</dbReference>
<dbReference type="Gene3D" id="2.60.200.20">
    <property type="match status" value="1"/>
</dbReference>
<feature type="domain" description="FHA" evidence="2">
    <location>
        <begin position="423"/>
        <end position="479"/>
    </location>
</feature>
<proteinExistence type="predicted"/>
<dbReference type="STRING" id="7398.A0A1A9Z2N6"/>
<dbReference type="AlphaFoldDB" id="A0A1A9Z2N6"/>
<feature type="compositionally biased region" description="Basic residues" evidence="1">
    <location>
        <begin position="167"/>
        <end position="180"/>
    </location>
</feature>
<dbReference type="Pfam" id="PF13325">
    <property type="entry name" value="MCRS_N"/>
    <property type="match status" value="1"/>
</dbReference>
<evidence type="ECO:0000313" key="3">
    <source>
        <dbReference type="EnsemblMetazoa" id="GPAI001877-PA"/>
    </source>
</evidence>
<dbReference type="GO" id="GO:0045944">
    <property type="term" value="P:positive regulation of transcription by RNA polymerase II"/>
    <property type="evidence" value="ECO:0007669"/>
    <property type="project" value="TreeGrafter"/>
</dbReference>
<dbReference type="Pfam" id="PF00498">
    <property type="entry name" value="FHA"/>
    <property type="match status" value="1"/>
</dbReference>
<dbReference type="PANTHER" id="PTHR13233">
    <property type="entry name" value="MICROSPHERULE PROTEIN 1"/>
    <property type="match status" value="1"/>
</dbReference>
<dbReference type="PANTHER" id="PTHR13233:SF0">
    <property type="entry name" value="MICROSPHERULE PROTEIN 1"/>
    <property type="match status" value="1"/>
</dbReference>
<feature type="region of interest" description="Disordered" evidence="1">
    <location>
        <begin position="69"/>
        <end position="192"/>
    </location>
</feature>
<dbReference type="InterPro" id="IPR025999">
    <property type="entry name" value="MCRS_N"/>
</dbReference>
<dbReference type="VEuPathDB" id="VectorBase:GPAI001877"/>
<dbReference type="CDD" id="cd22687">
    <property type="entry name" value="FHA_MCRS1"/>
    <property type="match status" value="1"/>
</dbReference>
<keyword evidence="4" id="KW-1185">Reference proteome</keyword>
<dbReference type="InterPro" id="IPR000253">
    <property type="entry name" value="FHA_dom"/>
</dbReference>
<dbReference type="GO" id="GO:0044545">
    <property type="term" value="C:NSL complex"/>
    <property type="evidence" value="ECO:0007669"/>
    <property type="project" value="TreeGrafter"/>
</dbReference>
<dbReference type="InterPro" id="IPR037912">
    <property type="entry name" value="MCRS1"/>
</dbReference>
<dbReference type="Proteomes" id="UP000092445">
    <property type="component" value="Unassembled WGS sequence"/>
</dbReference>
<dbReference type="GO" id="GO:0071339">
    <property type="term" value="C:MLL1 complex"/>
    <property type="evidence" value="ECO:0007669"/>
    <property type="project" value="InterPro"/>
</dbReference>